<dbReference type="GeneID" id="56058492"/>
<dbReference type="PANTHER" id="PTHR21445">
    <property type="entry name" value="ENDONUCLEASE IV ENDODEOXYRIBONUCLEASE IV"/>
    <property type="match status" value="1"/>
</dbReference>
<dbReference type="Pfam" id="PF01261">
    <property type="entry name" value="AP_endonuc_2"/>
    <property type="match status" value="1"/>
</dbReference>
<dbReference type="Gene3D" id="3.20.20.150">
    <property type="entry name" value="Divalent-metal-dependent TIM barrel enzymes"/>
    <property type="match status" value="1"/>
</dbReference>
<gene>
    <name evidence="2" type="ORF">C5F47_00735</name>
</gene>
<dbReference type="GO" id="GO:0003677">
    <property type="term" value="F:DNA binding"/>
    <property type="evidence" value="ECO:0007669"/>
    <property type="project" value="InterPro"/>
</dbReference>
<dbReference type="KEGG" id="ncl:C5F47_00735"/>
<dbReference type="GO" id="GO:0008081">
    <property type="term" value="F:phosphoric diester hydrolase activity"/>
    <property type="evidence" value="ECO:0007669"/>
    <property type="project" value="TreeGrafter"/>
</dbReference>
<name>A0A7D5M1E2_9ARCH</name>
<evidence type="ECO:0000313" key="3">
    <source>
        <dbReference type="Proteomes" id="UP000509771"/>
    </source>
</evidence>
<dbReference type="SUPFAM" id="SSF51658">
    <property type="entry name" value="Xylose isomerase-like"/>
    <property type="match status" value="1"/>
</dbReference>
<dbReference type="InterPro" id="IPR013022">
    <property type="entry name" value="Xyl_isomerase-like_TIM-brl"/>
</dbReference>
<dbReference type="GO" id="GO:0003906">
    <property type="term" value="F:DNA-(apurinic or apyrimidinic site) endonuclease activity"/>
    <property type="evidence" value="ECO:0007669"/>
    <property type="project" value="TreeGrafter"/>
</dbReference>
<keyword evidence="3" id="KW-1185">Reference proteome</keyword>
<evidence type="ECO:0000313" key="2">
    <source>
        <dbReference type="EMBL" id="QLH02208.1"/>
    </source>
</evidence>
<dbReference type="OrthoDB" id="372143at2157"/>
<dbReference type="GO" id="GO:0006284">
    <property type="term" value="P:base-excision repair"/>
    <property type="evidence" value="ECO:0007669"/>
    <property type="project" value="TreeGrafter"/>
</dbReference>
<dbReference type="PANTHER" id="PTHR21445:SF0">
    <property type="entry name" value="APURINIC-APYRIMIDINIC ENDONUCLEASE"/>
    <property type="match status" value="1"/>
</dbReference>
<proteinExistence type="predicted"/>
<dbReference type="Proteomes" id="UP000509771">
    <property type="component" value="Chromosome"/>
</dbReference>
<dbReference type="EMBL" id="CP026993">
    <property type="protein sequence ID" value="QLH02208.1"/>
    <property type="molecule type" value="Genomic_DNA"/>
</dbReference>
<dbReference type="InterPro" id="IPR001719">
    <property type="entry name" value="AP_endonuc_2"/>
</dbReference>
<organism evidence="2 3">
    <name type="scientific">Nitrosopumilus cobalaminigenes</name>
    <dbReference type="NCBI Taxonomy" id="1470066"/>
    <lineage>
        <taxon>Archaea</taxon>
        <taxon>Nitrososphaerota</taxon>
        <taxon>Nitrososphaeria</taxon>
        <taxon>Nitrosopumilales</taxon>
        <taxon>Nitrosopumilaceae</taxon>
        <taxon>Nitrosopumilus</taxon>
    </lineage>
</organism>
<dbReference type="RefSeq" id="WP_179361038.1">
    <property type="nucleotide sequence ID" value="NZ_CP026993.1"/>
</dbReference>
<dbReference type="InterPro" id="IPR036237">
    <property type="entry name" value="Xyl_isomerase-like_sf"/>
</dbReference>
<sequence length="281" mass="32371">MIYASTNCLKNPKNVIKVLEIYEKSGIENVELGSVHSYFDIKLLKNFSFNFLIHNYFPPPKKPFTFNLASQKKLIRTKSISLAKKAIDLCCTLESPLYTFHPGFTVDPPDIGKPFPKTNIADRKKSLFTYVESVEEISRYANERGIKIAMEPSVVQKFNLIDGRNELLLFADYPEIKLFFKYLHRTDVGLLLDLGHATVSAYWLNYDKDDFVKKCKKRVSAIHVSNNNGLQDQHKSLTPNCWQILKLKEFKHVPIILETMNLTVEQIKSNINLVSQKIHDT</sequence>
<protein>
    <recommendedName>
        <fullName evidence="1">Xylose isomerase-like TIM barrel domain-containing protein</fullName>
    </recommendedName>
</protein>
<evidence type="ECO:0000259" key="1">
    <source>
        <dbReference type="Pfam" id="PF01261"/>
    </source>
</evidence>
<accession>A0A7D5M1E2</accession>
<dbReference type="GO" id="GO:0008270">
    <property type="term" value="F:zinc ion binding"/>
    <property type="evidence" value="ECO:0007669"/>
    <property type="project" value="InterPro"/>
</dbReference>
<reference evidence="2 3" key="1">
    <citation type="submission" date="2018-02" db="EMBL/GenBank/DDBJ databases">
        <title>Complete genome of Nitrosopumilus cobalaminigenes HCA1.</title>
        <authorList>
            <person name="Qin W."/>
            <person name="Zheng Y."/>
            <person name="Stahl D.A."/>
        </authorList>
    </citation>
    <scope>NUCLEOTIDE SEQUENCE [LARGE SCALE GENOMIC DNA]</scope>
    <source>
        <strain evidence="2 3">HCA1</strain>
    </source>
</reference>
<feature type="domain" description="Xylose isomerase-like TIM barrel" evidence="1">
    <location>
        <begin position="43"/>
        <end position="254"/>
    </location>
</feature>
<dbReference type="AlphaFoldDB" id="A0A7D5M1E2"/>